<dbReference type="Pfam" id="PF04085">
    <property type="entry name" value="MreC"/>
    <property type="match status" value="1"/>
</dbReference>
<proteinExistence type="inferred from homology"/>
<gene>
    <name evidence="9" type="primary">mreC</name>
    <name evidence="9" type="ORF">PZA18_12975</name>
</gene>
<dbReference type="PANTHER" id="PTHR34138:SF1">
    <property type="entry name" value="CELL SHAPE-DETERMINING PROTEIN MREC"/>
    <property type="match status" value="1"/>
</dbReference>
<evidence type="ECO:0000256" key="3">
    <source>
        <dbReference type="ARBA" id="ARBA00022960"/>
    </source>
</evidence>
<evidence type="ECO:0000259" key="8">
    <source>
        <dbReference type="Pfam" id="PF04085"/>
    </source>
</evidence>
<protein>
    <recommendedName>
        <fullName evidence="2 5">Cell shape-determining protein MreC</fullName>
    </recommendedName>
    <alternativeName>
        <fullName evidence="4 5">Cell shape protein MreC</fullName>
    </alternativeName>
</protein>
<dbReference type="EMBL" id="JARRAF010000014">
    <property type="protein sequence ID" value="MDK2124960.1"/>
    <property type="molecule type" value="Genomic_DNA"/>
</dbReference>
<dbReference type="InterPro" id="IPR055342">
    <property type="entry name" value="MreC_beta-barrel_core"/>
</dbReference>
<accession>A0ABT7E0K5</accession>
<evidence type="ECO:0000313" key="10">
    <source>
        <dbReference type="Proteomes" id="UP001172778"/>
    </source>
</evidence>
<dbReference type="InterPro" id="IPR042175">
    <property type="entry name" value="Cell/Rod_MreC_2"/>
</dbReference>
<evidence type="ECO:0000256" key="6">
    <source>
        <dbReference type="SAM" id="Coils"/>
    </source>
</evidence>
<evidence type="ECO:0000256" key="2">
    <source>
        <dbReference type="ARBA" id="ARBA00013855"/>
    </source>
</evidence>
<evidence type="ECO:0000256" key="7">
    <source>
        <dbReference type="SAM" id="MobiDB-lite"/>
    </source>
</evidence>
<sequence>MQPTQPAFFKQGPRPLTQLLLYASLSAILMVGDHHFKLLNSAREYGSVLLYPLQWLATAPVSAMRETGKFLTAQTELQKENRELRNQQLLANAELLRMDALKHENEQLRALTATNATRQGKGILTEVLYNGRDPFSAQLIVDRGETSGVKTGLVVIDPNGVVGQITRVNPLVSQVTLLSEKNHAVPVEVKRNGLRAVVFGMGKENPLEVRYMPAASDIRKDDILITSGLDGTYPAGLPVARVMQVDQNSGMAFVRIQCQPIANIDKNRFFLILDESRTLPPAPEPPKQPETKRKKRRGEE</sequence>
<dbReference type="PIRSF" id="PIRSF038471">
    <property type="entry name" value="MreC"/>
    <property type="match status" value="1"/>
</dbReference>
<dbReference type="Proteomes" id="UP001172778">
    <property type="component" value="Unassembled WGS sequence"/>
</dbReference>
<organism evidence="9 10">
    <name type="scientific">Parachitinimonas caeni</name>
    <dbReference type="NCBI Taxonomy" id="3031301"/>
    <lineage>
        <taxon>Bacteria</taxon>
        <taxon>Pseudomonadati</taxon>
        <taxon>Pseudomonadota</taxon>
        <taxon>Betaproteobacteria</taxon>
        <taxon>Neisseriales</taxon>
        <taxon>Chitinibacteraceae</taxon>
        <taxon>Parachitinimonas</taxon>
    </lineage>
</organism>
<evidence type="ECO:0000256" key="1">
    <source>
        <dbReference type="ARBA" id="ARBA00009369"/>
    </source>
</evidence>
<feature type="compositionally biased region" description="Basic and acidic residues" evidence="7">
    <location>
        <begin position="287"/>
        <end position="300"/>
    </location>
</feature>
<feature type="domain" description="Rod shape-determining protein MreC beta-barrel core" evidence="8">
    <location>
        <begin position="127"/>
        <end position="273"/>
    </location>
</feature>
<dbReference type="InterPro" id="IPR042177">
    <property type="entry name" value="Cell/Rod_1"/>
</dbReference>
<comment type="function">
    <text evidence="5">Involved in formation and maintenance of cell shape.</text>
</comment>
<keyword evidence="6" id="KW-0175">Coiled coil</keyword>
<keyword evidence="10" id="KW-1185">Reference proteome</keyword>
<reference evidence="9" key="1">
    <citation type="submission" date="2023-03" db="EMBL/GenBank/DDBJ databases">
        <title>Chitinimonas shenzhenensis gen. nov., sp. nov., a novel member of family Burkholderiaceae isolated from activated sludge collected in Shen Zhen, China.</title>
        <authorList>
            <person name="Wang X."/>
        </authorList>
    </citation>
    <scope>NUCLEOTIDE SEQUENCE</scope>
    <source>
        <strain evidence="9">DQS-5</strain>
    </source>
</reference>
<dbReference type="Gene3D" id="2.40.10.340">
    <property type="entry name" value="Rod shape-determining protein MreC, domain 1"/>
    <property type="match status" value="1"/>
</dbReference>
<keyword evidence="3 5" id="KW-0133">Cell shape</keyword>
<dbReference type="InterPro" id="IPR007221">
    <property type="entry name" value="MreC"/>
</dbReference>
<comment type="similarity">
    <text evidence="1 5">Belongs to the MreC family.</text>
</comment>
<evidence type="ECO:0000256" key="5">
    <source>
        <dbReference type="PIRNR" id="PIRNR038471"/>
    </source>
</evidence>
<dbReference type="PANTHER" id="PTHR34138">
    <property type="entry name" value="CELL SHAPE-DETERMINING PROTEIN MREC"/>
    <property type="match status" value="1"/>
</dbReference>
<dbReference type="Gene3D" id="2.40.10.350">
    <property type="entry name" value="Rod shape-determining protein MreC, domain 2"/>
    <property type="match status" value="1"/>
</dbReference>
<dbReference type="RefSeq" id="WP_284101274.1">
    <property type="nucleotide sequence ID" value="NZ_JARRAF010000014.1"/>
</dbReference>
<evidence type="ECO:0000313" key="9">
    <source>
        <dbReference type="EMBL" id="MDK2124960.1"/>
    </source>
</evidence>
<dbReference type="NCBIfam" id="TIGR00219">
    <property type="entry name" value="mreC"/>
    <property type="match status" value="1"/>
</dbReference>
<feature type="coiled-coil region" evidence="6">
    <location>
        <begin position="74"/>
        <end position="111"/>
    </location>
</feature>
<name>A0ABT7E0K5_9NEIS</name>
<evidence type="ECO:0000256" key="4">
    <source>
        <dbReference type="ARBA" id="ARBA00032089"/>
    </source>
</evidence>
<comment type="caution">
    <text evidence="9">The sequence shown here is derived from an EMBL/GenBank/DDBJ whole genome shotgun (WGS) entry which is preliminary data.</text>
</comment>
<feature type="region of interest" description="Disordered" evidence="7">
    <location>
        <begin position="276"/>
        <end position="300"/>
    </location>
</feature>